<keyword evidence="1" id="KW-0812">Transmembrane</keyword>
<evidence type="ECO:0000313" key="3">
    <source>
        <dbReference type="Proteomes" id="UP000288943"/>
    </source>
</evidence>
<dbReference type="OrthoDB" id="2678071at2"/>
<dbReference type="InterPro" id="IPR021486">
    <property type="entry name" value="DUF3139"/>
</dbReference>
<proteinExistence type="predicted"/>
<keyword evidence="1" id="KW-1133">Transmembrane helix</keyword>
<protein>
    <submittedName>
        <fullName evidence="2">DUF3139 domain-containing protein</fullName>
    </submittedName>
</protein>
<keyword evidence="1" id="KW-0472">Membrane</keyword>
<accession>A0A410X3U6</accession>
<evidence type="ECO:0000313" key="2">
    <source>
        <dbReference type="EMBL" id="QAV21265.1"/>
    </source>
</evidence>
<feature type="transmembrane region" description="Helical" evidence="1">
    <location>
        <begin position="77"/>
        <end position="98"/>
    </location>
</feature>
<evidence type="ECO:0000256" key="1">
    <source>
        <dbReference type="SAM" id="Phobius"/>
    </source>
</evidence>
<sequence length="181" mass="20758">MRLCGRGKRPFRGTKIDVRTKKTRKPAPLFGVLVFLFFLITDEGSLTRNFSSSQRVQYVIDSLRITRKKGGSGLKKLLVIGGTGLVFLVLVILVVIRINERSLAKELKNYLIQEKRYREDDIEQVSSKFGKMPQYAVFVSFKDEPEVTYSYVKKDKWIQLGPSDAEILSGKTFKHIDDRAH</sequence>
<dbReference type="KEGG" id="pchi:PC41400_27805"/>
<dbReference type="EMBL" id="CP026520">
    <property type="protein sequence ID" value="QAV21265.1"/>
    <property type="molecule type" value="Genomic_DNA"/>
</dbReference>
<reference evidence="2 3" key="1">
    <citation type="submission" date="2018-01" db="EMBL/GenBank/DDBJ databases">
        <title>The whole genome sequencing and assembly of Paenibacillus chitinolyticus KCCM 41400 strain.</title>
        <authorList>
            <person name="Kim J.-Y."/>
            <person name="Park M.-K."/>
            <person name="Lee Y.-J."/>
            <person name="Yi H."/>
            <person name="Bahn Y.-S."/>
            <person name="Kim J.F."/>
            <person name="Lee D.-W."/>
        </authorList>
    </citation>
    <scope>NUCLEOTIDE SEQUENCE [LARGE SCALE GENOMIC DNA]</scope>
    <source>
        <strain evidence="2 3">KCCM 41400</strain>
    </source>
</reference>
<dbReference type="AlphaFoldDB" id="A0A410X3U6"/>
<dbReference type="Proteomes" id="UP000288943">
    <property type="component" value="Chromosome"/>
</dbReference>
<organism evidence="2 3">
    <name type="scientific">Paenibacillus chitinolyticus</name>
    <dbReference type="NCBI Taxonomy" id="79263"/>
    <lineage>
        <taxon>Bacteria</taxon>
        <taxon>Bacillati</taxon>
        <taxon>Bacillota</taxon>
        <taxon>Bacilli</taxon>
        <taxon>Bacillales</taxon>
        <taxon>Paenibacillaceae</taxon>
        <taxon>Paenibacillus</taxon>
    </lineage>
</organism>
<name>A0A410X3U6_9BACL</name>
<gene>
    <name evidence="2" type="ORF">PC41400_27805</name>
</gene>
<dbReference type="Pfam" id="PF11337">
    <property type="entry name" value="DUF3139"/>
    <property type="match status" value="1"/>
</dbReference>